<sequence>MSSQSELEKTVTPFLDRQFAVTLPLNTMIVAFLVYGIYIVIFGICVSIFRNSRQNPENDRRNKLYIWSTFLLFGLATILIAFYTWDYYDQAVVLHDTIRSRDYKALLEYLAHDNARVVRRGIISSTRALICLIADFTVIHRCYTVWDSRKMVALPFLFASFCSTCIRLTASTLMALGDRDRSNTLNWDLYVKGNKMALSVEVIDAGVVFVVTLLTAGRIWFISRQVRHLLGRKTSFMYQTIIAIILESGFLCPLAITINLIIVHARDLDFKQLIPVDLSPVIYQFAGIAPTLVITRARTGKSIESVDQTILSIHFAATHQDVEIPRGSTPHQLQQVSGSIRELPRGRDTATLISSTPENCQNLSVSEK</sequence>
<dbReference type="EMBL" id="AWSO01000854">
    <property type="protein sequence ID" value="ESK87007.1"/>
    <property type="molecule type" value="Genomic_DNA"/>
</dbReference>
<evidence type="ECO:0000256" key="1">
    <source>
        <dbReference type="SAM" id="Phobius"/>
    </source>
</evidence>
<reference evidence="2 3" key="1">
    <citation type="journal article" date="2014" name="BMC Genomics">
        <title>Genome and secretome analysis of the hemibiotrophic fungal pathogen, Moniliophthora roreri, which causes frosty pod rot disease of cacao: mechanisms of the biotrophic and necrotrophic phases.</title>
        <authorList>
            <person name="Meinhardt L.W."/>
            <person name="Costa G.G.L."/>
            <person name="Thomazella D.P.T."/>
            <person name="Teixeira P.J.P.L."/>
            <person name="Carazzolle M.F."/>
            <person name="Schuster S.C."/>
            <person name="Carlson J.E."/>
            <person name="Guiltinan M.J."/>
            <person name="Mieczkowski P."/>
            <person name="Farmer A."/>
            <person name="Ramaraj T."/>
            <person name="Crozier J."/>
            <person name="Davis R.E."/>
            <person name="Shao J."/>
            <person name="Melnick R.L."/>
            <person name="Pereira G.A.G."/>
            <person name="Bailey B.A."/>
        </authorList>
    </citation>
    <scope>NUCLEOTIDE SEQUENCE [LARGE SCALE GENOMIC DNA]</scope>
    <source>
        <strain evidence="2 3">MCA 2997</strain>
    </source>
</reference>
<feature type="transmembrane region" description="Helical" evidence="1">
    <location>
        <begin position="29"/>
        <end position="52"/>
    </location>
</feature>
<keyword evidence="1" id="KW-0812">Transmembrane</keyword>
<proteinExistence type="predicted"/>
<feature type="transmembrane region" description="Helical" evidence="1">
    <location>
        <begin position="64"/>
        <end position="85"/>
    </location>
</feature>
<dbReference type="AlphaFoldDB" id="V2WZK1"/>
<feature type="transmembrane region" description="Helical" evidence="1">
    <location>
        <begin position="274"/>
        <end position="294"/>
    </location>
</feature>
<name>V2WZK1_MONRO</name>
<evidence type="ECO:0000313" key="2">
    <source>
        <dbReference type="EMBL" id="ESK87007.1"/>
    </source>
</evidence>
<organism evidence="2 3">
    <name type="scientific">Moniliophthora roreri (strain MCA 2997)</name>
    <name type="common">Cocoa frosty pod rot fungus</name>
    <name type="synonym">Crinipellis roreri</name>
    <dbReference type="NCBI Taxonomy" id="1381753"/>
    <lineage>
        <taxon>Eukaryota</taxon>
        <taxon>Fungi</taxon>
        <taxon>Dikarya</taxon>
        <taxon>Basidiomycota</taxon>
        <taxon>Agaricomycotina</taxon>
        <taxon>Agaricomycetes</taxon>
        <taxon>Agaricomycetidae</taxon>
        <taxon>Agaricales</taxon>
        <taxon>Marasmiineae</taxon>
        <taxon>Marasmiaceae</taxon>
        <taxon>Moniliophthora</taxon>
    </lineage>
</organism>
<feature type="transmembrane region" description="Helical" evidence="1">
    <location>
        <begin position="241"/>
        <end position="262"/>
    </location>
</feature>
<feature type="transmembrane region" description="Helical" evidence="1">
    <location>
        <begin position="117"/>
        <end position="139"/>
    </location>
</feature>
<keyword evidence="3" id="KW-1185">Reference proteome</keyword>
<dbReference type="HOGENOM" id="CLU_044614_2_0_1"/>
<feature type="transmembrane region" description="Helical" evidence="1">
    <location>
        <begin position="196"/>
        <end position="221"/>
    </location>
</feature>
<keyword evidence="1" id="KW-0472">Membrane</keyword>
<dbReference type="KEGG" id="mrr:Moror_12007"/>
<evidence type="ECO:0000313" key="3">
    <source>
        <dbReference type="Proteomes" id="UP000017559"/>
    </source>
</evidence>
<feature type="transmembrane region" description="Helical" evidence="1">
    <location>
        <begin position="151"/>
        <end position="176"/>
    </location>
</feature>
<accession>V2WZK1</accession>
<gene>
    <name evidence="2" type="ORF">Moror_12007</name>
</gene>
<protein>
    <submittedName>
        <fullName evidence="2">Uncharacterized protein</fullName>
    </submittedName>
</protein>
<keyword evidence="1" id="KW-1133">Transmembrane helix</keyword>
<dbReference type="Proteomes" id="UP000017559">
    <property type="component" value="Unassembled WGS sequence"/>
</dbReference>
<comment type="caution">
    <text evidence="2">The sequence shown here is derived from an EMBL/GenBank/DDBJ whole genome shotgun (WGS) entry which is preliminary data.</text>
</comment>